<feature type="domain" description="Aminoglycoside phosphotransferase" evidence="3">
    <location>
        <begin position="669"/>
        <end position="824"/>
    </location>
</feature>
<dbReference type="Gene3D" id="3.90.770.10">
    <property type="entry name" value="3-hydroxy-3-methylglutaryl-coenzyme A Reductase, Chain A, domain 2"/>
    <property type="match status" value="1"/>
</dbReference>
<keyword evidence="2" id="KW-0560">Oxidoreductase</keyword>
<evidence type="ECO:0000256" key="1">
    <source>
        <dbReference type="ARBA" id="ARBA00007661"/>
    </source>
</evidence>
<dbReference type="SUPFAM" id="SSF56542">
    <property type="entry name" value="Substrate-binding domain of HMG-CoA reductase"/>
    <property type="match status" value="1"/>
</dbReference>
<proteinExistence type="inferred from homology"/>
<dbReference type="Pfam" id="PF00368">
    <property type="entry name" value="HMG-CoA_red"/>
    <property type="match status" value="1"/>
</dbReference>
<dbReference type="PANTHER" id="PTHR10572:SF24">
    <property type="entry name" value="3-HYDROXY-3-METHYLGLUTARYL-COENZYME A REDUCTASE"/>
    <property type="match status" value="1"/>
</dbReference>
<evidence type="ECO:0000256" key="2">
    <source>
        <dbReference type="ARBA" id="ARBA00023002"/>
    </source>
</evidence>
<dbReference type="AlphaFoldDB" id="A0A1Y6CHW4"/>
<accession>A0A1Y6CHW4</accession>
<dbReference type="GO" id="GO:0004420">
    <property type="term" value="F:hydroxymethylglutaryl-CoA reductase (NADPH) activity"/>
    <property type="evidence" value="ECO:0007669"/>
    <property type="project" value="InterPro"/>
</dbReference>
<dbReference type="InterPro" id="IPR002575">
    <property type="entry name" value="Aminoglycoside_PTrfase"/>
</dbReference>
<dbReference type="InterPro" id="IPR023074">
    <property type="entry name" value="HMG_CoA_Rdtase_cat_sf"/>
</dbReference>
<dbReference type="InterPro" id="IPR009023">
    <property type="entry name" value="HMG_CoA_Rdtase_NAD(P)-bd_sf"/>
</dbReference>
<dbReference type="InterPro" id="IPR011009">
    <property type="entry name" value="Kinase-like_dom_sf"/>
</dbReference>
<dbReference type="InterPro" id="IPR009029">
    <property type="entry name" value="HMG_CoA_Rdtase_sub-bd_dom_sf"/>
</dbReference>
<dbReference type="PROSITE" id="PS50065">
    <property type="entry name" value="HMG_COA_REDUCTASE_4"/>
    <property type="match status" value="1"/>
</dbReference>
<reference evidence="5" key="1">
    <citation type="submission" date="2017-04" db="EMBL/GenBank/DDBJ databases">
        <authorList>
            <person name="Varghese N."/>
            <person name="Submissions S."/>
        </authorList>
    </citation>
    <scope>NUCLEOTIDE SEQUENCE [LARGE SCALE GENOMIC DNA]</scope>
    <source>
        <strain evidence="5">RKEM611</strain>
    </source>
</reference>
<dbReference type="Gene3D" id="3.30.70.420">
    <property type="entry name" value="Hydroxymethylglutaryl-CoA reductase, class I/II, NAD/NADP-binding domain"/>
    <property type="match status" value="1"/>
</dbReference>
<evidence type="ECO:0000313" key="4">
    <source>
        <dbReference type="EMBL" id="SMF65298.1"/>
    </source>
</evidence>
<sequence length="891" mass="101418">MSKDARHSVRIKITNEPWTLRYSREDESLESPIDDVSSQGLAITPPYRENSPFHVGASVEQVYIVSQYRTYGPLNFRIKRITFQLDIERIHVAMMVDDDNSDAIMKQVYQDLYGLLESEPEPSPEWIPIPARGDANEQSRLQRLNFLRERTAQPLSGLEHCYLDPADASTKVENFIGSIEMPVGVAGPLHFHGERVSGPIYAPFATNETSLVASAARGSKAMSMSGGVSTRVMRQSIRLNPLMIFENHKGANYFTRWLLDHKAEMADQIQDLFPEIDRVEIWPHSLGTKVHISLHYTLAESGSLSKVKQATWTFIQRCLDYMLPKESVTIENFVIDSSFQGDTPADRSPLFSGNGIQVIAEAMITEDVAQTILKSNLSEILAAYRHHQTNRNLNDCKHTHLGLNHTLPSLLMATGQSLSSMVDTCIGQFYVEPVDGGLYTSLILPRLDLETVGKGTSFGHQQQCLELIECHGPGKQGRLAEIVAGFSLALEVSGLASLAKSYFSVSRRSFLKNHPVECLRMEHLDKAFFTPILQTLEGTPGVLVESLSFSSEIMNQSYFAKHLIRRKLPKFVGLTKAKLRYRVGQGDTKYYTCVVKSLLSGQDVQLVIESITKNCGELLSSYISRYQEALPYRDCHEREWRINREPPKPLVEFLPKRPACYRQSKNDAYVVIMEDLGNKIGSIIQDSKRIAEKLGVLHGQLRAHAHSDLYMPHIDQINVASILWGSLVVNGKFLFPEWYDDHLFQHQMNLLAKRDTWLPEWDACPKTMIHGRLNQNHMAFHNDRLTLIDWSYSSWNIAQHDLIDFMIHLHHQLDEELLNELSQAHWQALSESSERDLSQDEWQKQLRLALKFYTVFTYPLGLLEDSFQKSSKLIHFHSNLIRILTWQGLMA</sequence>
<dbReference type="Pfam" id="PF01636">
    <property type="entry name" value="APH"/>
    <property type="match status" value="1"/>
</dbReference>
<evidence type="ECO:0000313" key="5">
    <source>
        <dbReference type="Proteomes" id="UP000192907"/>
    </source>
</evidence>
<dbReference type="InterPro" id="IPR002202">
    <property type="entry name" value="HMG_CoA_Rdtase"/>
</dbReference>
<keyword evidence="5" id="KW-1185">Reference proteome</keyword>
<dbReference type="GO" id="GO:0015936">
    <property type="term" value="P:coenzyme A metabolic process"/>
    <property type="evidence" value="ECO:0007669"/>
    <property type="project" value="InterPro"/>
</dbReference>
<dbReference type="Proteomes" id="UP000192907">
    <property type="component" value="Unassembled WGS sequence"/>
</dbReference>
<dbReference type="OrthoDB" id="9794902at2"/>
<protein>
    <submittedName>
        <fullName evidence="4">3-hydroxy-3-methylglutaryl-coenzyme A reductase</fullName>
    </submittedName>
</protein>
<dbReference type="SUPFAM" id="SSF56112">
    <property type="entry name" value="Protein kinase-like (PK-like)"/>
    <property type="match status" value="1"/>
</dbReference>
<dbReference type="EMBL" id="FWZT01000022">
    <property type="protein sequence ID" value="SMF65298.1"/>
    <property type="molecule type" value="Genomic_DNA"/>
</dbReference>
<dbReference type="RefSeq" id="WP_132323514.1">
    <property type="nucleotide sequence ID" value="NZ_FWZT01000022.1"/>
</dbReference>
<gene>
    <name evidence="4" type="ORF">SAMN06296036_122126</name>
</gene>
<dbReference type="PRINTS" id="PR00071">
    <property type="entry name" value="HMGCOARDTASE"/>
</dbReference>
<dbReference type="PANTHER" id="PTHR10572">
    <property type="entry name" value="3-HYDROXY-3-METHYLGLUTARYL-COENZYME A REDUCTASE"/>
    <property type="match status" value="1"/>
</dbReference>
<dbReference type="STRING" id="1513793.SAMN06296036_122126"/>
<evidence type="ECO:0000259" key="3">
    <source>
        <dbReference type="Pfam" id="PF01636"/>
    </source>
</evidence>
<name>A0A1Y6CHW4_9BACT</name>
<organism evidence="4 5">
    <name type="scientific">Pseudobacteriovorax antillogorgiicola</name>
    <dbReference type="NCBI Taxonomy" id="1513793"/>
    <lineage>
        <taxon>Bacteria</taxon>
        <taxon>Pseudomonadati</taxon>
        <taxon>Bdellovibrionota</taxon>
        <taxon>Oligoflexia</taxon>
        <taxon>Oligoflexales</taxon>
        <taxon>Pseudobacteriovoracaceae</taxon>
        <taxon>Pseudobacteriovorax</taxon>
    </lineage>
</organism>
<comment type="similarity">
    <text evidence="1">Belongs to the HMG-CoA reductase family.</text>
</comment>